<dbReference type="InterPro" id="IPR016639">
    <property type="entry name" value="GST_Omega/GSH"/>
</dbReference>
<dbReference type="CDD" id="cd03190">
    <property type="entry name" value="GST_C_Omega_like"/>
    <property type="match status" value="1"/>
</dbReference>
<dbReference type="SFLD" id="SFLDG01148">
    <property type="entry name" value="Xi_(cytGST)"/>
    <property type="match status" value="1"/>
</dbReference>
<feature type="site" description="Lowers pKa of active site Cys" evidence="3">
    <location>
        <position position="250"/>
    </location>
</feature>
<dbReference type="InterPro" id="IPR036282">
    <property type="entry name" value="Glutathione-S-Trfase_C_sf"/>
</dbReference>
<feature type="binding site" evidence="2">
    <location>
        <position position="87"/>
    </location>
    <ligand>
        <name>glutathione</name>
        <dbReference type="ChEBI" id="CHEBI:57925"/>
    </ligand>
</feature>
<dbReference type="EMBL" id="BACD03000036">
    <property type="protein sequence ID" value="GAO50695.1"/>
    <property type="molecule type" value="Genomic_DNA"/>
</dbReference>
<dbReference type="SUPFAM" id="SSF47616">
    <property type="entry name" value="GST C-terminal domain-like"/>
    <property type="match status" value="1"/>
</dbReference>
<organism evidence="5 6">
    <name type="scientific">Saitoella complicata (strain BCRC 22490 / CBS 7301 / JCM 7358 / NBRC 10748 / NRRL Y-17804)</name>
    <dbReference type="NCBI Taxonomy" id="698492"/>
    <lineage>
        <taxon>Eukaryota</taxon>
        <taxon>Fungi</taxon>
        <taxon>Dikarya</taxon>
        <taxon>Ascomycota</taxon>
        <taxon>Taphrinomycotina</taxon>
        <taxon>Taphrinomycotina incertae sedis</taxon>
        <taxon>Saitoella</taxon>
    </lineage>
</organism>
<proteinExistence type="predicted"/>
<dbReference type="InterPro" id="IPR040079">
    <property type="entry name" value="Glutathione_S-Trfase"/>
</dbReference>
<dbReference type="InterPro" id="IPR036249">
    <property type="entry name" value="Thioredoxin-like_sf"/>
</dbReference>
<dbReference type="GO" id="GO:0005737">
    <property type="term" value="C:cytoplasm"/>
    <property type="evidence" value="ECO:0007669"/>
    <property type="project" value="TreeGrafter"/>
</dbReference>
<feature type="active site" description="Proton donor/acceptor" evidence="1">
    <location>
        <position position="191"/>
    </location>
</feature>
<dbReference type="Proteomes" id="UP000033140">
    <property type="component" value="Unassembled WGS sequence"/>
</dbReference>
<dbReference type="AlphaFoldDB" id="A0A0E9NMP7"/>
<dbReference type="Gene3D" id="1.20.1050.10">
    <property type="match status" value="1"/>
</dbReference>
<dbReference type="SFLD" id="SFLDS00019">
    <property type="entry name" value="Glutathione_Transferase_(cytos"/>
    <property type="match status" value="1"/>
</dbReference>
<feature type="active site" description="Nucleophile" evidence="1">
    <location>
        <position position="54"/>
    </location>
</feature>
<dbReference type="GO" id="GO:0004364">
    <property type="term" value="F:glutathione transferase activity"/>
    <property type="evidence" value="ECO:0007669"/>
    <property type="project" value="InterPro"/>
</dbReference>
<evidence type="ECO:0000256" key="2">
    <source>
        <dbReference type="PIRSR" id="PIRSR015753-2"/>
    </source>
</evidence>
<sequence>MTQVNNKPPASIYKQADTDGKFKRQDAQFRNTISKDGKHQPEKGRYLLYANLLCPWACRTLITRSLKGLEDIIDVSILHYTLTENGWTFESDTPEATGDPLFGAKYIKEIYHKANPEYNLRYTVPVLFDKKLNTIVNNESSEIIRIFNEAFDELLPTDSPKRGLNFYPEDLRQEIDDLNEWVYHNFNNGVYKTGFATKQEVYEENVLAVFESLDKLEKILSDGREYLVGGRLTEADIRTYVTAVRFDTAYHTKFKCNIKMIRHDYPNVHRWLRHMYWDIPEFKKCTNFDHIKGGYYYAVSDGDKAGGVVPLGPRPHILPKDAADIKTELLTIPLPLSKENRNKNIQVMSSSVFHDLRTPILYSSAIHIGWSLHKTRTLNLW</sequence>
<feature type="site" description="Lowers pKa of active site Cys" evidence="3">
    <location>
        <position position="295"/>
    </location>
</feature>
<feature type="binding site" evidence="2">
    <location>
        <begin position="139"/>
        <end position="140"/>
    </location>
    <ligand>
        <name>glutathione</name>
        <dbReference type="ChEBI" id="CHEBI:57925"/>
    </ligand>
</feature>
<dbReference type="SUPFAM" id="SSF52833">
    <property type="entry name" value="Thioredoxin-like"/>
    <property type="match status" value="1"/>
</dbReference>
<evidence type="ECO:0000259" key="4">
    <source>
        <dbReference type="PROSITE" id="PS50405"/>
    </source>
</evidence>
<dbReference type="SFLD" id="SFLDG01206">
    <property type="entry name" value="Xi.1"/>
    <property type="match status" value="1"/>
</dbReference>
<accession>A0A0E9NMP7</accession>
<dbReference type="PANTHER" id="PTHR32419">
    <property type="entry name" value="GLUTATHIONYL-HYDROQUINONE REDUCTASE"/>
    <property type="match status" value="1"/>
</dbReference>
<evidence type="ECO:0000313" key="5">
    <source>
        <dbReference type="EMBL" id="GAO50695.1"/>
    </source>
</evidence>
<dbReference type="Pfam" id="PF13409">
    <property type="entry name" value="GST_N_2"/>
    <property type="match status" value="1"/>
</dbReference>
<gene>
    <name evidence="5" type="ORF">G7K_4816-t1</name>
</gene>
<reference evidence="5 6" key="3">
    <citation type="journal article" date="2015" name="Genome Announc.">
        <title>Draft Genome Sequence of the Archiascomycetous Yeast Saitoella complicata.</title>
        <authorList>
            <person name="Yamauchi K."/>
            <person name="Kondo S."/>
            <person name="Hamamoto M."/>
            <person name="Takahashi Y."/>
            <person name="Ogura Y."/>
            <person name="Hayashi T."/>
            <person name="Nishida H."/>
        </authorList>
    </citation>
    <scope>NUCLEOTIDE SEQUENCE [LARGE SCALE GENOMIC DNA]</scope>
    <source>
        <strain evidence="5 6">NRRL Y-17804</strain>
    </source>
</reference>
<evidence type="ECO:0000313" key="6">
    <source>
        <dbReference type="Proteomes" id="UP000033140"/>
    </source>
</evidence>
<dbReference type="STRING" id="698492.A0A0E9NMP7"/>
<dbReference type="Gene3D" id="3.40.30.10">
    <property type="entry name" value="Glutaredoxin"/>
    <property type="match status" value="1"/>
</dbReference>
<evidence type="ECO:0000256" key="3">
    <source>
        <dbReference type="PIRSR" id="PIRSR015753-3"/>
    </source>
</evidence>
<evidence type="ECO:0000256" key="1">
    <source>
        <dbReference type="PIRSR" id="PIRSR015753-1"/>
    </source>
</evidence>
<dbReference type="OMA" id="LWDKQHG"/>
<feature type="binding site" evidence="2">
    <location>
        <begin position="121"/>
        <end position="124"/>
    </location>
    <ligand>
        <name>glutathione</name>
        <dbReference type="ChEBI" id="CHEBI:57925"/>
    </ligand>
</feature>
<dbReference type="Pfam" id="PF13410">
    <property type="entry name" value="GST_C_2"/>
    <property type="match status" value="1"/>
</dbReference>
<dbReference type="InterPro" id="IPR047047">
    <property type="entry name" value="GST_Omega-like_C"/>
</dbReference>
<feature type="domain" description="GST C-terminal" evidence="4">
    <location>
        <begin position="168"/>
        <end position="295"/>
    </location>
</feature>
<dbReference type="PANTHER" id="PTHR32419:SF6">
    <property type="entry name" value="GLUTATHIONE S-TRANSFERASE OMEGA-LIKE 1-RELATED"/>
    <property type="match status" value="1"/>
</dbReference>
<dbReference type="InterPro" id="IPR010987">
    <property type="entry name" value="Glutathione-S-Trfase_C-like"/>
</dbReference>
<comment type="caution">
    <text evidence="5">The sequence shown here is derived from an EMBL/GenBank/DDBJ whole genome shotgun (WGS) entry which is preliminary data.</text>
</comment>
<protein>
    <recommendedName>
        <fullName evidence="4">GST C-terminal domain-containing protein</fullName>
    </recommendedName>
</protein>
<reference evidence="5 6" key="1">
    <citation type="journal article" date="2011" name="J. Gen. Appl. Microbiol.">
        <title>Draft genome sequencing of the enigmatic yeast Saitoella complicata.</title>
        <authorList>
            <person name="Nishida H."/>
            <person name="Hamamoto M."/>
            <person name="Sugiyama J."/>
        </authorList>
    </citation>
    <scope>NUCLEOTIDE SEQUENCE [LARGE SCALE GENOMIC DNA]</scope>
    <source>
        <strain evidence="5 6">NRRL Y-17804</strain>
    </source>
</reference>
<reference evidence="5 6" key="2">
    <citation type="journal article" date="2014" name="J. Gen. Appl. Microbiol.">
        <title>The early diverging ascomycetous budding yeast Saitoella complicata has three histone deacetylases belonging to the Clr6, Hos2, and Rpd3 lineages.</title>
        <authorList>
            <person name="Nishida H."/>
            <person name="Matsumoto T."/>
            <person name="Kondo S."/>
            <person name="Hamamoto M."/>
            <person name="Yoshikawa H."/>
        </authorList>
    </citation>
    <scope>NUCLEOTIDE SEQUENCE [LARGE SCALE GENOMIC DNA]</scope>
    <source>
        <strain evidence="5 6">NRRL Y-17804</strain>
    </source>
</reference>
<name>A0A0E9NMP7_SAICN</name>
<dbReference type="PIRSF" id="PIRSF015753">
    <property type="entry name" value="GST"/>
    <property type="match status" value="1"/>
</dbReference>
<dbReference type="InterPro" id="IPR004045">
    <property type="entry name" value="Glutathione_S-Trfase_N"/>
</dbReference>
<dbReference type="PROSITE" id="PS50405">
    <property type="entry name" value="GST_CTER"/>
    <property type="match status" value="1"/>
</dbReference>
<keyword evidence="6" id="KW-1185">Reference proteome</keyword>